<gene>
    <name evidence="2" type="ORF">JI741_23280</name>
</gene>
<dbReference type="EMBL" id="JAERRB010000009">
    <property type="protein sequence ID" value="MBL0744174.1"/>
    <property type="molecule type" value="Genomic_DNA"/>
</dbReference>
<reference evidence="2 3" key="1">
    <citation type="submission" date="2021-01" db="EMBL/GenBank/DDBJ databases">
        <title>Chryseolinea sp. Jin1 Genome sequencing and assembly.</title>
        <authorList>
            <person name="Kim I."/>
        </authorList>
    </citation>
    <scope>NUCLEOTIDE SEQUENCE [LARGE SCALE GENOMIC DNA]</scope>
    <source>
        <strain evidence="2 3">Jin1</strain>
    </source>
</reference>
<evidence type="ECO:0000256" key="1">
    <source>
        <dbReference type="SAM" id="Phobius"/>
    </source>
</evidence>
<dbReference type="RefSeq" id="WP_202013815.1">
    <property type="nucleotide sequence ID" value="NZ_JAERRB010000009.1"/>
</dbReference>
<feature type="transmembrane region" description="Helical" evidence="1">
    <location>
        <begin position="74"/>
        <end position="91"/>
    </location>
</feature>
<comment type="caution">
    <text evidence="2">The sequence shown here is derived from an EMBL/GenBank/DDBJ whole genome shotgun (WGS) entry which is preliminary data.</text>
</comment>
<organism evidence="2 3">
    <name type="scientific">Chryseolinea lacunae</name>
    <dbReference type="NCBI Taxonomy" id="2801331"/>
    <lineage>
        <taxon>Bacteria</taxon>
        <taxon>Pseudomonadati</taxon>
        <taxon>Bacteroidota</taxon>
        <taxon>Cytophagia</taxon>
        <taxon>Cytophagales</taxon>
        <taxon>Fulvivirgaceae</taxon>
        <taxon>Chryseolinea</taxon>
    </lineage>
</organism>
<proteinExistence type="predicted"/>
<keyword evidence="1" id="KW-0812">Transmembrane</keyword>
<accession>A0ABS1KXP7</accession>
<protein>
    <submittedName>
        <fullName evidence="2">Uncharacterized protein</fullName>
    </submittedName>
</protein>
<name>A0ABS1KXP7_9BACT</name>
<evidence type="ECO:0000313" key="3">
    <source>
        <dbReference type="Proteomes" id="UP000613030"/>
    </source>
</evidence>
<feature type="transmembrane region" description="Helical" evidence="1">
    <location>
        <begin position="38"/>
        <end position="62"/>
    </location>
</feature>
<keyword evidence="1" id="KW-0472">Membrane</keyword>
<feature type="transmembrane region" description="Helical" evidence="1">
    <location>
        <begin position="12"/>
        <end position="32"/>
    </location>
</feature>
<dbReference type="Proteomes" id="UP000613030">
    <property type="component" value="Unassembled WGS sequence"/>
</dbReference>
<feature type="transmembrane region" description="Helical" evidence="1">
    <location>
        <begin position="97"/>
        <end position="115"/>
    </location>
</feature>
<sequence length="126" mass="14322">MKMKHLVIIKSKLHGIIDYLFVVFLIFAPALFHLKLPAAFWIFTWGPIHLALTLCTNFDFGIFKIIPFKTHGRIELAISFTLIAGAFFVGYREGNLVNSFYMGLGSAVFFIWLATDYTSSSARTQH</sequence>
<keyword evidence="3" id="KW-1185">Reference proteome</keyword>
<keyword evidence="1" id="KW-1133">Transmembrane helix</keyword>
<evidence type="ECO:0000313" key="2">
    <source>
        <dbReference type="EMBL" id="MBL0744174.1"/>
    </source>
</evidence>